<evidence type="ECO:0000313" key="2">
    <source>
        <dbReference type="Proteomes" id="UP001642409"/>
    </source>
</evidence>
<reference evidence="1 2" key="1">
    <citation type="submission" date="2024-07" db="EMBL/GenBank/DDBJ databases">
        <authorList>
            <person name="Akdeniz Z."/>
        </authorList>
    </citation>
    <scope>NUCLEOTIDE SEQUENCE [LARGE SCALE GENOMIC DNA]</scope>
</reference>
<dbReference type="Proteomes" id="UP001642409">
    <property type="component" value="Unassembled WGS sequence"/>
</dbReference>
<dbReference type="EMBL" id="CAXDID020000028">
    <property type="protein sequence ID" value="CAL5992417.1"/>
    <property type="molecule type" value="Genomic_DNA"/>
</dbReference>
<sequence>MSILVRYQKPVNLSGSKNSMSNQNCYAGKLEFLGKLYVCLQITNSSKKKSIGQNYEQAFNFQSLYGRYILYLYGDILSQKSKRELCKIQYLKNIIMLILPDKALQ</sequence>
<gene>
    <name evidence="1" type="ORF">HINF_LOCUS12575</name>
</gene>
<organism evidence="1 2">
    <name type="scientific">Hexamita inflata</name>
    <dbReference type="NCBI Taxonomy" id="28002"/>
    <lineage>
        <taxon>Eukaryota</taxon>
        <taxon>Metamonada</taxon>
        <taxon>Diplomonadida</taxon>
        <taxon>Hexamitidae</taxon>
        <taxon>Hexamitinae</taxon>
        <taxon>Hexamita</taxon>
    </lineage>
</organism>
<proteinExistence type="predicted"/>
<comment type="caution">
    <text evidence="1">The sequence shown here is derived from an EMBL/GenBank/DDBJ whole genome shotgun (WGS) entry which is preliminary data.</text>
</comment>
<accession>A0ABP1HE91</accession>
<name>A0ABP1HE91_9EUKA</name>
<keyword evidence="2" id="KW-1185">Reference proteome</keyword>
<evidence type="ECO:0000313" key="1">
    <source>
        <dbReference type="EMBL" id="CAL5992417.1"/>
    </source>
</evidence>
<protein>
    <submittedName>
        <fullName evidence="1">Hypothetical_protein</fullName>
    </submittedName>
</protein>